<dbReference type="InterPro" id="IPR052509">
    <property type="entry name" value="Metal_resp_DNA-bind_regulator"/>
</dbReference>
<accession>A0A848LM77</accession>
<protein>
    <submittedName>
        <fullName evidence="2">PadR family transcriptional regulator</fullName>
    </submittedName>
</protein>
<evidence type="ECO:0000313" key="2">
    <source>
        <dbReference type="EMBL" id="NMO18782.1"/>
    </source>
</evidence>
<dbReference type="Pfam" id="PF03551">
    <property type="entry name" value="PadR"/>
    <property type="match status" value="1"/>
</dbReference>
<dbReference type="InterPro" id="IPR036390">
    <property type="entry name" value="WH_DNA-bd_sf"/>
</dbReference>
<dbReference type="EMBL" id="JABBJJ010000154">
    <property type="protein sequence ID" value="NMO18782.1"/>
    <property type="molecule type" value="Genomic_DNA"/>
</dbReference>
<dbReference type="InterPro" id="IPR017799">
    <property type="entry name" value="Tscrpt_reg_PadR_acidobac-type"/>
</dbReference>
<dbReference type="Proteomes" id="UP000518300">
    <property type="component" value="Unassembled WGS sequence"/>
</dbReference>
<evidence type="ECO:0000259" key="1">
    <source>
        <dbReference type="Pfam" id="PF03551"/>
    </source>
</evidence>
<dbReference type="PANTHER" id="PTHR33169:SF14">
    <property type="entry name" value="TRANSCRIPTIONAL REGULATOR RV3488"/>
    <property type="match status" value="1"/>
</dbReference>
<keyword evidence="3" id="KW-1185">Reference proteome</keyword>
<dbReference type="InterPro" id="IPR005149">
    <property type="entry name" value="Tscrpt_reg_PadR_N"/>
</dbReference>
<comment type="caution">
    <text evidence="2">The sequence shown here is derived from an EMBL/GenBank/DDBJ whole genome shotgun (WGS) entry which is preliminary data.</text>
</comment>
<dbReference type="RefSeq" id="WP_169348046.1">
    <property type="nucleotide sequence ID" value="NZ_JABBJJ010000154.1"/>
</dbReference>
<dbReference type="InterPro" id="IPR036388">
    <property type="entry name" value="WH-like_DNA-bd_sf"/>
</dbReference>
<name>A0A848LM77_9BACT</name>
<dbReference type="PANTHER" id="PTHR33169">
    <property type="entry name" value="PADR-FAMILY TRANSCRIPTIONAL REGULATOR"/>
    <property type="match status" value="1"/>
</dbReference>
<dbReference type="Gene3D" id="1.10.10.10">
    <property type="entry name" value="Winged helix-like DNA-binding domain superfamily/Winged helix DNA-binding domain"/>
    <property type="match status" value="1"/>
</dbReference>
<reference evidence="2 3" key="1">
    <citation type="submission" date="2020-04" db="EMBL/GenBank/DDBJ databases">
        <title>Draft genome of Pyxidicoccus fallax type strain.</title>
        <authorList>
            <person name="Whitworth D.E."/>
        </authorList>
    </citation>
    <scope>NUCLEOTIDE SEQUENCE [LARGE SCALE GENOMIC DNA]</scope>
    <source>
        <strain evidence="2 3">DSM 14698</strain>
    </source>
</reference>
<feature type="domain" description="Transcription regulator PadR N-terminal" evidence="1">
    <location>
        <begin position="17"/>
        <end position="91"/>
    </location>
</feature>
<dbReference type="SUPFAM" id="SSF46785">
    <property type="entry name" value="Winged helix' DNA-binding domain"/>
    <property type="match status" value="1"/>
</dbReference>
<organism evidence="2 3">
    <name type="scientific">Pyxidicoccus fallax</name>
    <dbReference type="NCBI Taxonomy" id="394095"/>
    <lineage>
        <taxon>Bacteria</taxon>
        <taxon>Pseudomonadati</taxon>
        <taxon>Myxococcota</taxon>
        <taxon>Myxococcia</taxon>
        <taxon>Myxococcales</taxon>
        <taxon>Cystobacterineae</taxon>
        <taxon>Myxococcaceae</taxon>
        <taxon>Pyxidicoccus</taxon>
    </lineage>
</organism>
<sequence>MTRPGLDLMQGTLDVLILQTLTWGPTHGYGISEWIRERTGGVLAVQDAALYKALRRLEQQGHVVAEWGTSENNRRARFYRLTPAGRRALREEAASWRAYADAIARVLDATPGEA</sequence>
<dbReference type="AlphaFoldDB" id="A0A848LM77"/>
<evidence type="ECO:0000313" key="3">
    <source>
        <dbReference type="Proteomes" id="UP000518300"/>
    </source>
</evidence>
<dbReference type="NCBIfam" id="TIGR03433">
    <property type="entry name" value="padR_acidobact"/>
    <property type="match status" value="1"/>
</dbReference>
<gene>
    <name evidence="2" type="ORF">HG543_28535</name>
</gene>
<proteinExistence type="predicted"/>